<feature type="non-terminal residue" evidence="2">
    <location>
        <position position="1"/>
    </location>
</feature>
<keyword evidence="1" id="KW-0812">Transmembrane</keyword>
<sequence length="290" mass="32395">VDVVVDVVVVVVVVVVEVVVVVVVVIVVDDVFFFFLFLPRKSKLSAMFASSLASKTFIQFYSLQVLTCNCNSLLLSEYSDKQYKKYLTPHAADLLSLVLRIRQILTRILFIYCKIRSADAPRYIKTRDIHQIEKNIDSGNSTASIGEELQEVENVTIAEKVTEKLVDAAPSPVPSRAMSETRETASFVMTKRNILPDEESLSEAGSFDEEIAELPVGDPESVDVVEENIVEETVEELKAEVKSVEIEKSSPVIVEAAAEDINLGTFLTPSKYLFWSKMILNDKIILIQTR</sequence>
<accession>E4Z6Q5</accession>
<gene>
    <name evidence="2" type="ORF">GSOID_T00027976001</name>
</gene>
<evidence type="ECO:0000313" key="2">
    <source>
        <dbReference type="EMBL" id="CBY43383.1"/>
    </source>
</evidence>
<keyword evidence="1" id="KW-0472">Membrane</keyword>
<reference evidence="2" key="1">
    <citation type="journal article" date="2010" name="Science">
        <title>Plasticity of animal genome architecture unmasked by rapid evolution of a pelagic tunicate.</title>
        <authorList>
            <person name="Denoeud F."/>
            <person name="Henriet S."/>
            <person name="Mungpakdee S."/>
            <person name="Aury J.M."/>
            <person name="Da Silva C."/>
            <person name="Brinkmann H."/>
            <person name="Mikhaleva J."/>
            <person name="Olsen L.C."/>
            <person name="Jubin C."/>
            <person name="Canestro C."/>
            <person name="Bouquet J.M."/>
            <person name="Danks G."/>
            <person name="Poulain J."/>
            <person name="Campsteijn C."/>
            <person name="Adamski M."/>
            <person name="Cross I."/>
            <person name="Yadetie F."/>
            <person name="Muffato M."/>
            <person name="Louis A."/>
            <person name="Butcher S."/>
            <person name="Tsagkogeorga G."/>
            <person name="Konrad A."/>
            <person name="Singh S."/>
            <person name="Jensen M.F."/>
            <person name="Cong E.H."/>
            <person name="Eikeseth-Otteraa H."/>
            <person name="Noel B."/>
            <person name="Anthouard V."/>
            <person name="Porcel B.M."/>
            <person name="Kachouri-Lafond R."/>
            <person name="Nishino A."/>
            <person name="Ugolini M."/>
            <person name="Chourrout P."/>
            <person name="Nishida H."/>
            <person name="Aasland R."/>
            <person name="Huzurbazar S."/>
            <person name="Westhof E."/>
            <person name="Delsuc F."/>
            <person name="Lehrach H."/>
            <person name="Reinhardt R."/>
            <person name="Weissenbach J."/>
            <person name="Roy S.W."/>
            <person name="Artiguenave F."/>
            <person name="Postlethwait J.H."/>
            <person name="Manak J.R."/>
            <person name="Thompson E.M."/>
            <person name="Jaillon O."/>
            <person name="Du Pasquier L."/>
            <person name="Boudinot P."/>
            <person name="Liberles D.A."/>
            <person name="Volff J.N."/>
            <person name="Philippe H."/>
            <person name="Lenhard B."/>
            <person name="Roest Crollius H."/>
            <person name="Wincker P."/>
            <person name="Chourrout D."/>
        </authorList>
    </citation>
    <scope>NUCLEOTIDE SEQUENCE [LARGE SCALE GENOMIC DNA]</scope>
</reference>
<evidence type="ECO:0000256" key="1">
    <source>
        <dbReference type="SAM" id="Phobius"/>
    </source>
</evidence>
<dbReference type="Proteomes" id="UP000011014">
    <property type="component" value="Unassembled WGS sequence"/>
</dbReference>
<keyword evidence="1" id="KW-1133">Transmembrane helix</keyword>
<dbReference type="EMBL" id="FN658170">
    <property type="protein sequence ID" value="CBY43383.1"/>
    <property type="molecule type" value="Genomic_DNA"/>
</dbReference>
<protein>
    <submittedName>
        <fullName evidence="2">Uncharacterized protein</fullName>
    </submittedName>
</protein>
<organism evidence="2">
    <name type="scientific">Oikopleura dioica</name>
    <name type="common">Tunicate</name>
    <dbReference type="NCBI Taxonomy" id="34765"/>
    <lineage>
        <taxon>Eukaryota</taxon>
        <taxon>Metazoa</taxon>
        <taxon>Chordata</taxon>
        <taxon>Tunicata</taxon>
        <taxon>Appendicularia</taxon>
        <taxon>Copelata</taxon>
        <taxon>Oikopleuridae</taxon>
        <taxon>Oikopleura</taxon>
    </lineage>
</organism>
<dbReference type="AlphaFoldDB" id="E4Z6Q5"/>
<feature type="transmembrane region" description="Helical" evidence="1">
    <location>
        <begin position="12"/>
        <end position="38"/>
    </location>
</feature>
<proteinExistence type="predicted"/>
<name>E4Z6Q5_OIKDI</name>